<evidence type="ECO:0000256" key="1">
    <source>
        <dbReference type="ARBA" id="ARBA00022490"/>
    </source>
</evidence>
<accession>A0A7J7KF98</accession>
<dbReference type="OrthoDB" id="1414216at2759"/>
<dbReference type="EMBL" id="VXIV02000589">
    <property type="protein sequence ID" value="KAF6037319.1"/>
    <property type="molecule type" value="Genomic_DNA"/>
</dbReference>
<dbReference type="InterPro" id="IPR028275">
    <property type="entry name" value="CLU_N"/>
</dbReference>
<feature type="compositionally biased region" description="Basic and acidic residues" evidence="2">
    <location>
        <begin position="673"/>
        <end position="693"/>
    </location>
</feature>
<dbReference type="InterPro" id="IPR023231">
    <property type="entry name" value="GSKIP_dom_sf"/>
</dbReference>
<dbReference type="InterPro" id="IPR007967">
    <property type="entry name" value="GSKIP_dom"/>
</dbReference>
<dbReference type="SUPFAM" id="SSF48452">
    <property type="entry name" value="TPR-like"/>
    <property type="match status" value="2"/>
</dbReference>
<evidence type="ECO:0000256" key="2">
    <source>
        <dbReference type="SAM" id="MobiDB-lite"/>
    </source>
</evidence>
<dbReference type="InterPro" id="IPR025697">
    <property type="entry name" value="CLU_dom"/>
</dbReference>
<protein>
    <recommendedName>
        <fullName evidence="3">Clu domain-containing protein</fullName>
    </recommendedName>
</protein>
<evidence type="ECO:0000313" key="5">
    <source>
        <dbReference type="Proteomes" id="UP000593567"/>
    </source>
</evidence>
<dbReference type="Pfam" id="PF13236">
    <property type="entry name" value="CLU"/>
    <property type="match status" value="1"/>
</dbReference>
<dbReference type="FunFam" id="1.25.40.10:FF:000099">
    <property type="entry name" value="Clustered mitochondria protein homolog"/>
    <property type="match status" value="1"/>
</dbReference>
<dbReference type="GO" id="GO:0003729">
    <property type="term" value="F:mRNA binding"/>
    <property type="evidence" value="ECO:0007669"/>
    <property type="project" value="TreeGrafter"/>
</dbReference>
<keyword evidence="5" id="KW-1185">Reference proteome</keyword>
<gene>
    <name evidence="4" type="ORF">EB796_004372</name>
</gene>
<proteinExistence type="predicted"/>
<keyword evidence="1" id="KW-0963">Cytoplasm</keyword>
<feature type="domain" description="Clu" evidence="3">
    <location>
        <begin position="361"/>
        <end position="608"/>
    </location>
</feature>
<dbReference type="GO" id="GO:0005737">
    <property type="term" value="C:cytoplasm"/>
    <property type="evidence" value="ECO:0007669"/>
    <property type="project" value="TreeGrafter"/>
</dbReference>
<dbReference type="CDD" id="cd15466">
    <property type="entry name" value="CLU-central"/>
    <property type="match status" value="1"/>
</dbReference>
<feature type="region of interest" description="Disordered" evidence="2">
    <location>
        <begin position="22"/>
        <end position="69"/>
    </location>
</feature>
<evidence type="ECO:0000313" key="4">
    <source>
        <dbReference type="EMBL" id="KAF6037319.1"/>
    </source>
</evidence>
<reference evidence="4" key="1">
    <citation type="submission" date="2020-06" db="EMBL/GenBank/DDBJ databases">
        <title>Draft genome of Bugula neritina, a colonial animal packing powerful symbionts and potential medicines.</title>
        <authorList>
            <person name="Rayko M."/>
        </authorList>
    </citation>
    <scope>NUCLEOTIDE SEQUENCE [LARGE SCALE GENOMIC DNA]</scope>
    <source>
        <strain evidence="4">Kwan_BN1</strain>
    </source>
</reference>
<comment type="caution">
    <text evidence="4">The sequence shown here is derived from an EMBL/GenBank/DDBJ whole genome shotgun (WGS) entry which is preliminary data.</text>
</comment>
<dbReference type="InterPro" id="IPR033646">
    <property type="entry name" value="CLU-central"/>
</dbReference>
<dbReference type="SUPFAM" id="SSF103107">
    <property type="entry name" value="Hypothetical protein c14orf129, hspc210"/>
    <property type="match status" value="1"/>
</dbReference>
<dbReference type="PROSITE" id="PS51823">
    <property type="entry name" value="CLU"/>
    <property type="match status" value="1"/>
</dbReference>
<dbReference type="FunFam" id="3.30.2280.10:FF:000002">
    <property type="entry name" value="Clustered mitochondria protein homolog"/>
    <property type="match status" value="1"/>
</dbReference>
<dbReference type="Pfam" id="PF13424">
    <property type="entry name" value="TPR_12"/>
    <property type="match status" value="1"/>
</dbReference>
<dbReference type="InterPro" id="IPR027523">
    <property type="entry name" value="CLU_prot"/>
</dbReference>
<evidence type="ECO:0000259" key="3">
    <source>
        <dbReference type="PROSITE" id="PS51823"/>
    </source>
</evidence>
<sequence length="1263" mass="142261">MAFTLVGETQVNWSSTIRQTSLGTITNEDGSVSPPSETSEDTTSSEEAHSPKMKETEPESKEAADGTQSENVLVIDTTFTCRIIAPGIEPFEIKVSSEEIVQEIRNMLMDTEEQCHRTCFSLNLNGNTLDAYTELKNIQGMKEGAEIKVLEEQYTVREARFHVKRIKEILTSCELTDAYTGTNMSSLSFVHGIWSGDGNAGRKAKAGEGSIDCTPPDYIMPKSKERPLLPLHPNLADNKVPACVKILSYDHWNPPPSYRKLHGDLLYLQITTLEDRKFHATACTKGFFINLTTEEEFNPKPDPNFKTCHHSLVDLLSMISPAFKRSWSTVVKKRYSKHIYERMPTPYQVYSWLAPQPEHSIDLVRMEDGLMTGRLGYEDNLPSGSRDWNEEFQIVKELPKKTLPERVDRERSHFKVNSDFVWAATRGAQLVVDGCLMPINPGEETKMQMFIWSNIFFSMGFDVKDHYKDFGGDYAAHVAPAKDLQGVKAYQELDLDGLCTLGTVVVDYRGYRVTAQSIIPGILEKEQEQSVVQGSIDFGKTIVSDERYKGLLEKAASSLRIRPHSVINHEGETIELYSSADCKGIVGNDGRLYILDLLRTFPVDINYIKGDENHVVEISEDLKKAGYPLNSRHSFVTLRQELVDAFVDVRYMRFVKTAAILLEQRRLKKEMDQKAEAEAKAADKDNRDSDKPSTECNSVDETVANPEIDNPDEAKKLVETMLETNGVQMSTETEADLTETVLKTAAKAVGSLSDKEFNISFNPDLYQPKVTHADPDSESLQTDKALLNKITEFLVFHQIPAFTLTESLHTRGINIRYLGRVANLIKDAPTLSYLYTICVTEMLCRSAKHLFQRYMHCTDPTNIAAGVAHFLNCLLSSCSLPTSSPYSGDLPLNKPTKKKNKKGKNKPAKDNLLERSEWGALIPKSLWEKLNVDIQEHFNFSLQSDSIDMACEKYKFQKISLLRTFTQRVGIQILLREYNFDNRQRQPFYEDDIINMYPVVKHVSPKATDAYRFFTSGQAKIQQGMFKEGYDLIQESLNLLSVYGPMHSEIAACCRLLGRLNYLMGDFAEALSYQQKAAIMNEKCLGIDHPSTITDYVHLAIYSFANNQISSSLQVLYRARYLLLLCFGENHPDVALVDINIGLILNGVGEYELACNFISNAKDLFAIFYGSSSLKVATAYHLLARSYSCRGDFRTALGHEKSAYVVYNQRLGEAHEKTKESSECLKHLTHQAVVFQKKMVELGKGDKGVGLPAIQALLQSVCS</sequence>
<dbReference type="Pfam" id="PF05303">
    <property type="entry name" value="GSKIP_dom"/>
    <property type="match status" value="1"/>
</dbReference>
<dbReference type="Proteomes" id="UP000593567">
    <property type="component" value="Unassembled WGS sequence"/>
</dbReference>
<feature type="compositionally biased region" description="Basic residues" evidence="2">
    <location>
        <begin position="895"/>
        <end position="906"/>
    </location>
</feature>
<dbReference type="PANTHER" id="PTHR12601">
    <property type="entry name" value="EUKARYOTIC TRANSLATION INITIATION FACTOR 3 SUBUNIT EIF-3"/>
    <property type="match status" value="1"/>
</dbReference>
<dbReference type="Pfam" id="PF12807">
    <property type="entry name" value="eIF3_p135"/>
    <property type="match status" value="1"/>
</dbReference>
<dbReference type="Pfam" id="PF13374">
    <property type="entry name" value="TPR_10"/>
    <property type="match status" value="1"/>
</dbReference>
<dbReference type="Gene3D" id="1.25.40.10">
    <property type="entry name" value="Tetratricopeptide repeat domain"/>
    <property type="match status" value="1"/>
</dbReference>
<dbReference type="GO" id="GO:0048312">
    <property type="term" value="P:intracellular distribution of mitochondria"/>
    <property type="evidence" value="ECO:0007669"/>
    <property type="project" value="TreeGrafter"/>
</dbReference>
<dbReference type="Pfam" id="PF15044">
    <property type="entry name" value="CLU_N"/>
    <property type="match status" value="1"/>
</dbReference>
<dbReference type="PANTHER" id="PTHR12601:SF6">
    <property type="entry name" value="CLUSTERED MITOCHONDRIA PROTEIN HOMOLOG"/>
    <property type="match status" value="1"/>
</dbReference>
<name>A0A7J7KF98_BUGNE</name>
<dbReference type="AlphaFoldDB" id="A0A7J7KF98"/>
<dbReference type="Gene3D" id="3.30.2280.10">
    <property type="entry name" value="Hypothetical protein (hspc210)"/>
    <property type="match status" value="1"/>
</dbReference>
<dbReference type="InterPro" id="IPR011990">
    <property type="entry name" value="TPR-like_helical_dom_sf"/>
</dbReference>
<feature type="region of interest" description="Disordered" evidence="2">
    <location>
        <begin position="889"/>
        <end position="909"/>
    </location>
</feature>
<feature type="region of interest" description="Disordered" evidence="2">
    <location>
        <begin position="673"/>
        <end position="711"/>
    </location>
</feature>
<feature type="compositionally biased region" description="Basic and acidic residues" evidence="2">
    <location>
        <begin position="46"/>
        <end position="64"/>
    </location>
</feature>
<organism evidence="4 5">
    <name type="scientific">Bugula neritina</name>
    <name type="common">Brown bryozoan</name>
    <name type="synonym">Sertularia neritina</name>
    <dbReference type="NCBI Taxonomy" id="10212"/>
    <lineage>
        <taxon>Eukaryota</taxon>
        <taxon>Metazoa</taxon>
        <taxon>Spiralia</taxon>
        <taxon>Lophotrochozoa</taxon>
        <taxon>Bryozoa</taxon>
        <taxon>Gymnolaemata</taxon>
        <taxon>Cheilostomatida</taxon>
        <taxon>Flustrina</taxon>
        <taxon>Buguloidea</taxon>
        <taxon>Bugulidae</taxon>
        <taxon>Bugula</taxon>
    </lineage>
</organism>